<name>A0A3N4JP49_9PEZI</name>
<evidence type="ECO:0000313" key="2">
    <source>
        <dbReference type="Proteomes" id="UP000276215"/>
    </source>
</evidence>
<dbReference type="Proteomes" id="UP000276215">
    <property type="component" value="Unassembled WGS sequence"/>
</dbReference>
<keyword evidence="2" id="KW-1185">Reference proteome</keyword>
<gene>
    <name evidence="1" type="ORF">L873DRAFT_1294833</name>
</gene>
<dbReference type="AlphaFoldDB" id="A0A3N4JP49"/>
<proteinExistence type="predicted"/>
<organism evidence="1 2">
    <name type="scientific">Choiromyces venosus 120613-1</name>
    <dbReference type="NCBI Taxonomy" id="1336337"/>
    <lineage>
        <taxon>Eukaryota</taxon>
        <taxon>Fungi</taxon>
        <taxon>Dikarya</taxon>
        <taxon>Ascomycota</taxon>
        <taxon>Pezizomycotina</taxon>
        <taxon>Pezizomycetes</taxon>
        <taxon>Pezizales</taxon>
        <taxon>Tuberaceae</taxon>
        <taxon>Choiromyces</taxon>
    </lineage>
</organism>
<dbReference type="OrthoDB" id="5355583at2759"/>
<accession>A0A3N4JP49</accession>
<sequence>MTIYESEIRSNVRLILLGIPVKQMLEGKSVLLGQDVILKAKRKVYKGLVGYLDIGRYPTVADPDFKEANINDLVAFTIYPILALFKHHTTWKLHLSREKEIASLYSSTSGMEEFVVMDYISLNQTKYVLIVEAKKVSLGEARTQYFLSMKDMWDCNSGSTVYEFVTMGDSWRMISFDGKFKISVKMELLFDMMNEDEE</sequence>
<evidence type="ECO:0000313" key="1">
    <source>
        <dbReference type="EMBL" id="RPA95674.1"/>
    </source>
</evidence>
<dbReference type="EMBL" id="ML120422">
    <property type="protein sequence ID" value="RPA95674.1"/>
    <property type="molecule type" value="Genomic_DNA"/>
</dbReference>
<reference evidence="1 2" key="1">
    <citation type="journal article" date="2018" name="Nat. Ecol. Evol.">
        <title>Pezizomycetes genomes reveal the molecular basis of ectomycorrhizal truffle lifestyle.</title>
        <authorList>
            <person name="Murat C."/>
            <person name="Payen T."/>
            <person name="Noel B."/>
            <person name="Kuo A."/>
            <person name="Morin E."/>
            <person name="Chen J."/>
            <person name="Kohler A."/>
            <person name="Krizsan K."/>
            <person name="Balestrini R."/>
            <person name="Da Silva C."/>
            <person name="Montanini B."/>
            <person name="Hainaut M."/>
            <person name="Levati E."/>
            <person name="Barry K.W."/>
            <person name="Belfiori B."/>
            <person name="Cichocki N."/>
            <person name="Clum A."/>
            <person name="Dockter R.B."/>
            <person name="Fauchery L."/>
            <person name="Guy J."/>
            <person name="Iotti M."/>
            <person name="Le Tacon F."/>
            <person name="Lindquist E.A."/>
            <person name="Lipzen A."/>
            <person name="Malagnac F."/>
            <person name="Mello A."/>
            <person name="Molinier V."/>
            <person name="Miyauchi S."/>
            <person name="Poulain J."/>
            <person name="Riccioni C."/>
            <person name="Rubini A."/>
            <person name="Sitrit Y."/>
            <person name="Splivallo R."/>
            <person name="Traeger S."/>
            <person name="Wang M."/>
            <person name="Zifcakova L."/>
            <person name="Wipf D."/>
            <person name="Zambonelli A."/>
            <person name="Paolocci F."/>
            <person name="Nowrousian M."/>
            <person name="Ottonello S."/>
            <person name="Baldrian P."/>
            <person name="Spatafora J.W."/>
            <person name="Henrissat B."/>
            <person name="Nagy L.G."/>
            <person name="Aury J.M."/>
            <person name="Wincker P."/>
            <person name="Grigoriev I.V."/>
            <person name="Bonfante P."/>
            <person name="Martin F.M."/>
        </authorList>
    </citation>
    <scope>NUCLEOTIDE SEQUENCE [LARGE SCALE GENOMIC DNA]</scope>
    <source>
        <strain evidence="1 2">120613-1</strain>
    </source>
</reference>
<protein>
    <submittedName>
        <fullName evidence="1">Uncharacterized protein</fullName>
    </submittedName>
</protein>